<organism evidence="2 3">
    <name type="scientific">Belnapia rosea</name>
    <dbReference type="NCBI Taxonomy" id="938405"/>
    <lineage>
        <taxon>Bacteria</taxon>
        <taxon>Pseudomonadati</taxon>
        <taxon>Pseudomonadota</taxon>
        <taxon>Alphaproteobacteria</taxon>
        <taxon>Acetobacterales</taxon>
        <taxon>Roseomonadaceae</taxon>
        <taxon>Belnapia</taxon>
    </lineage>
</organism>
<feature type="region of interest" description="Disordered" evidence="1">
    <location>
        <begin position="22"/>
        <end position="49"/>
    </location>
</feature>
<name>A0A1G7AQR9_9PROT</name>
<evidence type="ECO:0000313" key="2">
    <source>
        <dbReference type="EMBL" id="SDE17153.1"/>
    </source>
</evidence>
<sequence length="111" mass="11906">MSSAGLKRKPSGLELAGALAPITGDLPATTGTRVEVEPSAKHRQAATEAAPKVELVQVNFRASKGLAKLIARLSAERGSTRRLVAQLLQLDGHEVPEVDLNPPDTRRRYDD</sequence>
<evidence type="ECO:0000313" key="3">
    <source>
        <dbReference type="Proteomes" id="UP000198925"/>
    </source>
</evidence>
<evidence type="ECO:0000256" key="1">
    <source>
        <dbReference type="SAM" id="MobiDB-lite"/>
    </source>
</evidence>
<gene>
    <name evidence="2" type="ORF">SAMN04487779_10213</name>
</gene>
<keyword evidence="3" id="KW-1185">Reference proteome</keyword>
<accession>A0A1G7AQR9</accession>
<dbReference type="Proteomes" id="UP000198925">
    <property type="component" value="Unassembled WGS sequence"/>
</dbReference>
<protein>
    <submittedName>
        <fullName evidence="2">Uncharacterized protein</fullName>
    </submittedName>
</protein>
<dbReference type="AlphaFoldDB" id="A0A1G7AQR9"/>
<dbReference type="STRING" id="938405.SAMN02927895_05202"/>
<dbReference type="EMBL" id="FMZX01000021">
    <property type="protein sequence ID" value="SDE17153.1"/>
    <property type="molecule type" value="Genomic_DNA"/>
</dbReference>
<reference evidence="2 3" key="1">
    <citation type="submission" date="2016-10" db="EMBL/GenBank/DDBJ databases">
        <authorList>
            <person name="de Groot N.N."/>
        </authorList>
    </citation>
    <scope>NUCLEOTIDE SEQUENCE [LARGE SCALE GENOMIC DNA]</scope>
    <source>
        <strain evidence="2 3">CPCC 100156</strain>
    </source>
</reference>
<proteinExistence type="predicted"/>